<organism evidence="1 2">
    <name type="scientific">Anisodus tanguticus</name>
    <dbReference type="NCBI Taxonomy" id="243964"/>
    <lineage>
        <taxon>Eukaryota</taxon>
        <taxon>Viridiplantae</taxon>
        <taxon>Streptophyta</taxon>
        <taxon>Embryophyta</taxon>
        <taxon>Tracheophyta</taxon>
        <taxon>Spermatophyta</taxon>
        <taxon>Magnoliopsida</taxon>
        <taxon>eudicotyledons</taxon>
        <taxon>Gunneridae</taxon>
        <taxon>Pentapetalae</taxon>
        <taxon>asterids</taxon>
        <taxon>lamiids</taxon>
        <taxon>Solanales</taxon>
        <taxon>Solanaceae</taxon>
        <taxon>Solanoideae</taxon>
        <taxon>Hyoscyameae</taxon>
        <taxon>Anisodus</taxon>
    </lineage>
</organism>
<evidence type="ECO:0000313" key="1">
    <source>
        <dbReference type="EMBL" id="KAK4356629.1"/>
    </source>
</evidence>
<proteinExistence type="predicted"/>
<accession>A0AAE1RSW0</accession>
<keyword evidence="2" id="KW-1185">Reference proteome</keyword>
<dbReference type="Proteomes" id="UP001291623">
    <property type="component" value="Unassembled WGS sequence"/>
</dbReference>
<dbReference type="EMBL" id="JAVYJV010000013">
    <property type="protein sequence ID" value="KAK4356629.1"/>
    <property type="molecule type" value="Genomic_DNA"/>
</dbReference>
<evidence type="ECO:0000313" key="2">
    <source>
        <dbReference type="Proteomes" id="UP001291623"/>
    </source>
</evidence>
<gene>
    <name evidence="1" type="ORF">RND71_025600</name>
</gene>
<name>A0AAE1RSW0_9SOLA</name>
<sequence>MLRRQRIHISVAESIIYCITILEDNMENIDAEMLMGFEVDDDIREEYFDTVGLCCHIDDEHPVEESWASLLLGWSSSKKTYEMRLGNSFT</sequence>
<dbReference type="AlphaFoldDB" id="A0AAE1RSW0"/>
<protein>
    <submittedName>
        <fullName evidence="1">Uncharacterized protein</fullName>
    </submittedName>
</protein>
<comment type="caution">
    <text evidence="1">The sequence shown here is derived from an EMBL/GenBank/DDBJ whole genome shotgun (WGS) entry which is preliminary data.</text>
</comment>
<reference evidence="1" key="1">
    <citation type="submission" date="2023-12" db="EMBL/GenBank/DDBJ databases">
        <title>Genome assembly of Anisodus tanguticus.</title>
        <authorList>
            <person name="Wang Y.-J."/>
        </authorList>
    </citation>
    <scope>NUCLEOTIDE SEQUENCE</scope>
    <source>
        <strain evidence="1">KB-2021</strain>
        <tissue evidence="1">Leaf</tissue>
    </source>
</reference>